<dbReference type="Pfam" id="PF09297">
    <property type="entry name" value="Zn_ribbon_NUD"/>
    <property type="match status" value="1"/>
</dbReference>
<dbReference type="Pfam" id="PF00293">
    <property type="entry name" value="NUDIX"/>
    <property type="match status" value="1"/>
</dbReference>
<organism evidence="11 13">
    <name type="scientific">Methanosphaera cuniculi</name>
    <dbReference type="NCBI Taxonomy" id="1077256"/>
    <lineage>
        <taxon>Archaea</taxon>
        <taxon>Methanobacteriati</taxon>
        <taxon>Methanobacteriota</taxon>
        <taxon>Methanomada group</taxon>
        <taxon>Methanobacteria</taxon>
        <taxon>Methanobacteriales</taxon>
        <taxon>Methanobacteriaceae</taxon>
        <taxon>Methanosphaera</taxon>
    </lineage>
</organism>
<comment type="catalytic activity">
    <reaction evidence="9">
        <text>a 5'-end NAD(+)-phospho-ribonucleoside in mRNA + H2O = a 5'-end phospho-adenosine-phospho-ribonucleoside in mRNA + beta-nicotinamide D-ribonucleotide + 2 H(+)</text>
        <dbReference type="Rhea" id="RHEA:60876"/>
        <dbReference type="Rhea" id="RHEA-COMP:15698"/>
        <dbReference type="Rhea" id="RHEA-COMP:15719"/>
        <dbReference type="ChEBI" id="CHEBI:14649"/>
        <dbReference type="ChEBI" id="CHEBI:15377"/>
        <dbReference type="ChEBI" id="CHEBI:15378"/>
        <dbReference type="ChEBI" id="CHEBI:144029"/>
        <dbReference type="ChEBI" id="CHEBI:144051"/>
    </reaction>
    <physiologicalReaction direction="left-to-right" evidence="9">
        <dbReference type="Rhea" id="RHEA:60877"/>
    </physiologicalReaction>
</comment>
<keyword evidence="6 12" id="KW-0378">Hydrolase</keyword>
<evidence type="ECO:0000313" key="12">
    <source>
        <dbReference type="EMBL" id="PWL07831.1"/>
    </source>
</evidence>
<dbReference type="PROSITE" id="PS51462">
    <property type="entry name" value="NUDIX"/>
    <property type="match status" value="1"/>
</dbReference>
<sequence>MIEDNIYDNYTIGFSDEYTKYPKAYIIPINTKREVHLTPTNDLEKINTSQIEDKFQDINFILYIGTYKNTPCIIINHNSTDDDYIPLIKTYETNREIYPILARGVLVSDWYKSHQYCGACGSKTIIDEKDMMLKCPECGQMHYSRIAPAIIVAINNNGKLLMARHSYYTKIRYALIAGFMEAGENIEEAVQREVHEEVGIDIKNIKYIKSQSWPYPNSLMIGFTADYAGGKITVDNDEILEARWFKPDEIEIPESDISISSYLISKFIEDHT</sequence>
<dbReference type="InterPro" id="IPR000086">
    <property type="entry name" value="NUDIX_hydrolase_dom"/>
</dbReference>
<accession>A0A2A2HBM5</accession>
<evidence type="ECO:0000313" key="11">
    <source>
        <dbReference type="EMBL" id="PAV06643.1"/>
    </source>
</evidence>
<evidence type="ECO:0000256" key="5">
    <source>
        <dbReference type="ARBA" id="ARBA00022723"/>
    </source>
</evidence>
<dbReference type="EMBL" id="LWMS01000044">
    <property type="protein sequence ID" value="PWL07831.1"/>
    <property type="molecule type" value="Genomic_DNA"/>
</dbReference>
<evidence type="ECO:0000256" key="6">
    <source>
        <dbReference type="ARBA" id="ARBA00022801"/>
    </source>
</evidence>
<protein>
    <recommendedName>
        <fullName evidence="4">NAD(+) diphosphatase</fullName>
        <ecNumber evidence="4">3.6.1.22</ecNumber>
    </recommendedName>
</protein>
<feature type="domain" description="Nudix hydrolase" evidence="10">
    <location>
        <begin position="144"/>
        <end position="267"/>
    </location>
</feature>
<dbReference type="InterPro" id="IPR050241">
    <property type="entry name" value="NAD-cap_RNA_hydrolase_NudC"/>
</dbReference>
<evidence type="ECO:0000256" key="9">
    <source>
        <dbReference type="ARBA" id="ARBA00023679"/>
    </source>
</evidence>
<dbReference type="Proteomes" id="UP000217528">
    <property type="component" value="Unassembled WGS sequence"/>
</dbReference>
<dbReference type="InterPro" id="IPR020084">
    <property type="entry name" value="NUDIX_hydrolase_CS"/>
</dbReference>
<evidence type="ECO:0000256" key="1">
    <source>
        <dbReference type="ARBA" id="ARBA00001946"/>
    </source>
</evidence>
<dbReference type="EMBL" id="LMVN01000027">
    <property type="protein sequence ID" value="PAV06643.1"/>
    <property type="molecule type" value="Genomic_DNA"/>
</dbReference>
<dbReference type="InterPro" id="IPR049734">
    <property type="entry name" value="NudC-like_C"/>
</dbReference>
<dbReference type="CDD" id="cd03429">
    <property type="entry name" value="NUDIX_NADH_pyrophosphatase_Nudt13"/>
    <property type="match status" value="1"/>
</dbReference>
<evidence type="ECO:0000256" key="8">
    <source>
        <dbReference type="ARBA" id="ARBA00023027"/>
    </source>
</evidence>
<comment type="caution">
    <text evidence="11">The sequence shown here is derived from an EMBL/GenBank/DDBJ whole genome shotgun (WGS) entry which is preliminary data.</text>
</comment>
<dbReference type="GO" id="GO:0006742">
    <property type="term" value="P:NADP+ catabolic process"/>
    <property type="evidence" value="ECO:0007669"/>
    <property type="project" value="TreeGrafter"/>
</dbReference>
<dbReference type="SUPFAM" id="SSF55811">
    <property type="entry name" value="Nudix"/>
    <property type="match status" value="2"/>
</dbReference>
<dbReference type="InterPro" id="IPR015797">
    <property type="entry name" value="NUDIX_hydrolase-like_dom_sf"/>
</dbReference>
<dbReference type="EC" id="3.6.1.22" evidence="4"/>
<comment type="cofactor">
    <cofactor evidence="2">
        <name>Zn(2+)</name>
        <dbReference type="ChEBI" id="CHEBI:29105"/>
    </cofactor>
</comment>
<dbReference type="NCBIfam" id="NF001299">
    <property type="entry name" value="PRK00241.1"/>
    <property type="match status" value="1"/>
</dbReference>
<evidence type="ECO:0000313" key="14">
    <source>
        <dbReference type="Proteomes" id="UP000246004"/>
    </source>
</evidence>
<dbReference type="GO" id="GO:0019677">
    <property type="term" value="P:NAD+ catabolic process"/>
    <property type="evidence" value="ECO:0007669"/>
    <property type="project" value="TreeGrafter"/>
</dbReference>
<evidence type="ECO:0000256" key="7">
    <source>
        <dbReference type="ARBA" id="ARBA00022842"/>
    </source>
</evidence>
<dbReference type="Gene3D" id="3.90.79.20">
    <property type="match status" value="1"/>
</dbReference>
<evidence type="ECO:0000259" key="10">
    <source>
        <dbReference type="PROSITE" id="PS51462"/>
    </source>
</evidence>
<keyword evidence="8" id="KW-0520">NAD</keyword>
<dbReference type="RefSeq" id="WP_245837677.1">
    <property type="nucleotide sequence ID" value="NZ_LMVN01000027.1"/>
</dbReference>
<proteinExistence type="inferred from homology"/>
<keyword evidence="7" id="KW-0460">Magnesium</keyword>
<dbReference type="PANTHER" id="PTHR42904">
    <property type="entry name" value="NUDIX HYDROLASE, NUDC SUBFAMILY"/>
    <property type="match status" value="1"/>
</dbReference>
<name>A0A2A2HBM5_9EURY</name>
<dbReference type="PANTHER" id="PTHR42904:SF6">
    <property type="entry name" value="NAD-CAPPED RNA HYDROLASE NUDT12"/>
    <property type="match status" value="1"/>
</dbReference>
<dbReference type="GO" id="GO:0046872">
    <property type="term" value="F:metal ion binding"/>
    <property type="evidence" value="ECO:0007669"/>
    <property type="project" value="UniProtKB-KW"/>
</dbReference>
<keyword evidence="5" id="KW-0479">Metal-binding</keyword>
<evidence type="ECO:0000256" key="2">
    <source>
        <dbReference type="ARBA" id="ARBA00001947"/>
    </source>
</evidence>
<dbReference type="GO" id="GO:0035529">
    <property type="term" value="F:NADH pyrophosphatase activity"/>
    <property type="evidence" value="ECO:0007669"/>
    <property type="project" value="TreeGrafter"/>
</dbReference>
<reference evidence="11 13" key="2">
    <citation type="journal article" date="2017" name="BMC Genomics">
        <title>Genomic analysis of methanogenic archaea reveals a shift towards energy conservation.</title>
        <authorList>
            <person name="Gilmore S.P."/>
            <person name="Henske J.K."/>
            <person name="Sexton J.A."/>
            <person name="Solomon K.V."/>
            <person name="Seppala S."/>
            <person name="Yoo J.I."/>
            <person name="Huyett L.M."/>
            <person name="Pressman A."/>
            <person name="Cogan J.Z."/>
            <person name="Kivenson V."/>
            <person name="Peng X."/>
            <person name="Tan Y."/>
            <person name="Valentine D.L."/>
            <person name="O'Malley M.A."/>
        </authorList>
    </citation>
    <scope>NUCLEOTIDE SEQUENCE [LARGE SCALE GENOMIC DNA]</scope>
    <source>
        <strain evidence="11 13">1R-7</strain>
    </source>
</reference>
<comment type="similarity">
    <text evidence="3">Belongs to the Nudix hydrolase family. NudC subfamily.</text>
</comment>
<dbReference type="AlphaFoldDB" id="A0A2A2HBM5"/>
<gene>
    <name evidence="12" type="primary">nudC</name>
    <name evidence="11" type="ORF">ASJ82_04225</name>
    <name evidence="12" type="ORF">MSCUN_13630</name>
</gene>
<dbReference type="GO" id="GO:0005829">
    <property type="term" value="C:cytosol"/>
    <property type="evidence" value="ECO:0007669"/>
    <property type="project" value="TreeGrafter"/>
</dbReference>
<keyword evidence="13" id="KW-1185">Reference proteome</keyword>
<evidence type="ECO:0000256" key="4">
    <source>
        <dbReference type="ARBA" id="ARBA00012381"/>
    </source>
</evidence>
<dbReference type="PROSITE" id="PS00893">
    <property type="entry name" value="NUDIX_BOX"/>
    <property type="match status" value="1"/>
</dbReference>
<dbReference type="InterPro" id="IPR015376">
    <property type="entry name" value="Znr_NADH_PPase"/>
</dbReference>
<dbReference type="Proteomes" id="UP000246004">
    <property type="component" value="Unassembled WGS sequence"/>
</dbReference>
<evidence type="ECO:0000313" key="13">
    <source>
        <dbReference type="Proteomes" id="UP000217528"/>
    </source>
</evidence>
<evidence type="ECO:0000256" key="3">
    <source>
        <dbReference type="ARBA" id="ARBA00009595"/>
    </source>
</evidence>
<comment type="cofactor">
    <cofactor evidence="1">
        <name>Mg(2+)</name>
        <dbReference type="ChEBI" id="CHEBI:18420"/>
    </cofactor>
</comment>
<dbReference type="Gene3D" id="3.90.79.10">
    <property type="entry name" value="Nucleoside Triphosphate Pyrophosphohydrolase"/>
    <property type="match status" value="1"/>
</dbReference>
<reference evidence="12 14" key="1">
    <citation type="submission" date="2016-04" db="EMBL/GenBank/DDBJ databases">
        <title>Genome sequence of Methanosphaera cuniculi DSM 4103.</title>
        <authorList>
            <person name="Poehlein A."/>
            <person name="Seedorf H."/>
            <person name="Daniel R."/>
        </authorList>
    </citation>
    <scope>NUCLEOTIDE SEQUENCE [LARGE SCALE GENOMIC DNA]</scope>
    <source>
        <strain evidence="12 14">DSM 4103</strain>
    </source>
</reference>